<reference evidence="1" key="1">
    <citation type="submission" date="2019-08" db="EMBL/GenBank/DDBJ databases">
        <authorList>
            <person name="Kucharzyk K."/>
            <person name="Murdoch R.W."/>
            <person name="Higgins S."/>
            <person name="Loffler F."/>
        </authorList>
    </citation>
    <scope>NUCLEOTIDE SEQUENCE</scope>
</reference>
<sequence length="94" mass="11017">MQDKKMQKAIDNFILQRINDHSFDDNKTLQEAYACFKDCYQKLKSTLSDEGTKAFTECSNTYTVVDGETIQCYYRAGFFDAILFLNGWGDREWK</sequence>
<accession>A0A645BM22</accession>
<gene>
    <name evidence="1" type="ORF">SDC9_111209</name>
</gene>
<evidence type="ECO:0000313" key="1">
    <source>
        <dbReference type="EMBL" id="MPM64323.1"/>
    </source>
</evidence>
<dbReference type="AlphaFoldDB" id="A0A645BM22"/>
<organism evidence="1">
    <name type="scientific">bioreactor metagenome</name>
    <dbReference type="NCBI Taxonomy" id="1076179"/>
    <lineage>
        <taxon>unclassified sequences</taxon>
        <taxon>metagenomes</taxon>
        <taxon>ecological metagenomes</taxon>
    </lineage>
</organism>
<proteinExistence type="predicted"/>
<name>A0A645BM22_9ZZZZ</name>
<protein>
    <submittedName>
        <fullName evidence="1">Uncharacterized protein</fullName>
    </submittedName>
</protein>
<comment type="caution">
    <text evidence="1">The sequence shown here is derived from an EMBL/GenBank/DDBJ whole genome shotgun (WGS) entry which is preliminary data.</text>
</comment>
<dbReference type="EMBL" id="VSSQ01019883">
    <property type="protein sequence ID" value="MPM64323.1"/>
    <property type="molecule type" value="Genomic_DNA"/>
</dbReference>